<keyword evidence="4" id="KW-1185">Reference proteome</keyword>
<dbReference type="Gene3D" id="1.25.40.420">
    <property type="match status" value="1"/>
</dbReference>
<dbReference type="Gene3D" id="3.30.710.10">
    <property type="entry name" value="Potassium Channel Kv1.1, Chain A"/>
    <property type="match status" value="1"/>
</dbReference>
<dbReference type="InterPro" id="IPR006571">
    <property type="entry name" value="TLDc_dom"/>
</dbReference>
<dbReference type="SUPFAM" id="SSF54695">
    <property type="entry name" value="POZ domain"/>
    <property type="match status" value="1"/>
</dbReference>
<reference evidence="3 4" key="1">
    <citation type="submission" date="2018-06" db="EMBL/GenBank/DDBJ databases">
        <title>Comparative genomics reveals the genomic features of Rhizophagus irregularis, R. cerebriforme, R. diaphanum and Gigaspora rosea, and their symbiotic lifestyle signature.</title>
        <authorList>
            <person name="Morin E."/>
            <person name="San Clemente H."/>
            <person name="Chen E.C.H."/>
            <person name="De La Providencia I."/>
            <person name="Hainaut M."/>
            <person name="Kuo A."/>
            <person name="Kohler A."/>
            <person name="Murat C."/>
            <person name="Tang N."/>
            <person name="Roy S."/>
            <person name="Loubradou J."/>
            <person name="Henrissat B."/>
            <person name="Grigoriev I.V."/>
            <person name="Corradi N."/>
            <person name="Roux C."/>
            <person name="Martin F.M."/>
        </authorList>
    </citation>
    <scope>NUCLEOTIDE SEQUENCE [LARGE SCALE GENOMIC DNA]</scope>
    <source>
        <strain evidence="3 4">DAOM 227022</strain>
    </source>
</reference>
<evidence type="ECO:0000259" key="2">
    <source>
        <dbReference type="PROSITE" id="PS51886"/>
    </source>
</evidence>
<dbReference type="SMART" id="SM00225">
    <property type="entry name" value="BTB"/>
    <property type="match status" value="1"/>
</dbReference>
<dbReference type="PANTHER" id="PTHR24410:SF23">
    <property type="entry name" value="BTB DOMAIN-CONTAINING PROTEIN-RELATED"/>
    <property type="match status" value="1"/>
</dbReference>
<evidence type="ECO:0000313" key="3">
    <source>
        <dbReference type="EMBL" id="RIA91314.1"/>
    </source>
</evidence>
<proteinExistence type="predicted"/>
<dbReference type="PROSITE" id="PS51886">
    <property type="entry name" value="TLDC"/>
    <property type="match status" value="1"/>
</dbReference>
<name>A0A397T8K8_9GLOM</name>
<dbReference type="InterPro" id="IPR011333">
    <property type="entry name" value="SKP1/BTB/POZ_sf"/>
</dbReference>
<evidence type="ECO:0000313" key="4">
    <source>
        <dbReference type="Proteomes" id="UP000265703"/>
    </source>
</evidence>
<dbReference type="OrthoDB" id="298084at2759"/>
<dbReference type="InterPro" id="IPR000210">
    <property type="entry name" value="BTB/POZ_dom"/>
</dbReference>
<dbReference type="PANTHER" id="PTHR24410">
    <property type="entry name" value="HL07962P-RELATED"/>
    <property type="match status" value="1"/>
</dbReference>
<feature type="domain" description="TLDc" evidence="2">
    <location>
        <begin position="353"/>
        <end position="525"/>
    </location>
</feature>
<gene>
    <name evidence="3" type="ORF">C1645_122719</name>
</gene>
<dbReference type="Proteomes" id="UP000265703">
    <property type="component" value="Unassembled WGS sequence"/>
</dbReference>
<dbReference type="PROSITE" id="PS50097">
    <property type="entry name" value="BTB"/>
    <property type="match status" value="1"/>
</dbReference>
<feature type="domain" description="BTB" evidence="1">
    <location>
        <begin position="23"/>
        <end position="96"/>
    </location>
</feature>
<comment type="caution">
    <text evidence="3">The sequence shown here is derived from an EMBL/GenBank/DDBJ whole genome shotgun (WGS) entry which is preliminary data.</text>
</comment>
<evidence type="ECO:0008006" key="5">
    <source>
        <dbReference type="Google" id="ProtNLM"/>
    </source>
</evidence>
<protein>
    <recommendedName>
        <fullName evidence="5">BTB/POZ domain-containing protein</fullName>
    </recommendedName>
</protein>
<dbReference type="Pfam" id="PF00651">
    <property type="entry name" value="BTB"/>
    <property type="match status" value="1"/>
</dbReference>
<dbReference type="InterPro" id="IPR051481">
    <property type="entry name" value="BTB-POZ/Galectin-3-binding"/>
</dbReference>
<sequence>MSIELFMHFSQNFSKYFNSADESNVIIRVGKDNSIKNFKAHSLILKAQCPYFNAGLSSEWAKKEGDNIIFDKPNIEPEVFEVILKYLYTGTVTSIESQSPSFIIQLLCAADELILPEMISYVEDQFLLYHSTYLNENFTEIINVTFRHELWKKLQEFCLDQICPNPSIIFMSSNFLSCSKTILSGLLQRDDLVMKEIEIWDNLLKWGINQEPSIGEYHEGKMISEIVDKWSDREFESLKGRLKHCIPFIRFNDISPEDFFVKIRPLKKIFPEDIYEEILWKYVNPKNVIFVNEREKEIQQQQKQQQEEEENLIHNSREFENVNKESSSTPYLINYVNSLQPSRPPPIDSFIINLKHAALILSWVDRLPQPYRLASIPYQFKLLLRSTRDGFTAAEFHKKCDNYDKTVMVLRVKGTKEILGGYNPLNWNGSGYKSTSESFIFSFEGTNGGKSLKNGYKLSRVRSNQVDNAIYSYANCGPQWGGNDLRAWGSFNADCCQCVHYRYEEAIRNNPDLFSAEEFEVFQLVKKF</sequence>
<accession>A0A397T8K8</accession>
<organism evidence="3 4">
    <name type="scientific">Glomus cerebriforme</name>
    <dbReference type="NCBI Taxonomy" id="658196"/>
    <lineage>
        <taxon>Eukaryota</taxon>
        <taxon>Fungi</taxon>
        <taxon>Fungi incertae sedis</taxon>
        <taxon>Mucoromycota</taxon>
        <taxon>Glomeromycotina</taxon>
        <taxon>Glomeromycetes</taxon>
        <taxon>Glomerales</taxon>
        <taxon>Glomeraceae</taxon>
        <taxon>Glomus</taxon>
    </lineage>
</organism>
<evidence type="ECO:0000259" key="1">
    <source>
        <dbReference type="PROSITE" id="PS50097"/>
    </source>
</evidence>
<dbReference type="CDD" id="cd18186">
    <property type="entry name" value="BTB_POZ_ZBTB_KLHL-like"/>
    <property type="match status" value="1"/>
</dbReference>
<dbReference type="AlphaFoldDB" id="A0A397T8K8"/>
<dbReference type="Pfam" id="PF07534">
    <property type="entry name" value="TLD"/>
    <property type="match status" value="1"/>
</dbReference>
<dbReference type="EMBL" id="QKYT01000156">
    <property type="protein sequence ID" value="RIA91314.1"/>
    <property type="molecule type" value="Genomic_DNA"/>
</dbReference>